<dbReference type="SMART" id="SM00866">
    <property type="entry name" value="UTRA"/>
    <property type="match status" value="1"/>
</dbReference>
<dbReference type="InterPro" id="IPR050679">
    <property type="entry name" value="Bact_HTH_transcr_reg"/>
</dbReference>
<dbReference type="InterPro" id="IPR028978">
    <property type="entry name" value="Chorismate_lyase_/UTRA_dom_sf"/>
</dbReference>
<dbReference type="PANTHER" id="PTHR44846">
    <property type="entry name" value="MANNOSYL-D-GLYCERATE TRANSPORT/METABOLISM SYSTEM REPRESSOR MNGR-RELATED"/>
    <property type="match status" value="1"/>
</dbReference>
<dbReference type="PANTHER" id="PTHR44846:SF16">
    <property type="entry name" value="TRANSCRIPTIONAL REGULATOR PHNF-RELATED"/>
    <property type="match status" value="1"/>
</dbReference>
<accession>A0ABV6DB85</accession>
<sequence length="183" mass="20494">ALQELARAGLIERRRRAGTRVALHPVREARFVIPLVRQEIEGRGAAYQYRLLSRREERPPEIVRARLGLGESVPLMHVRCLHLADRAPYQYEDRWINLDAVPAAREADFAATSPNEWLVANAPFTEAEFTFAAAAADGEEGSLLGLGEGSPVFVAERITWLGDLPITLVRMVHPPSHRMVTRL</sequence>
<gene>
    <name evidence="2" type="ORF">ACFFJ2_16060</name>
</gene>
<keyword evidence="3" id="KW-1185">Reference proteome</keyword>
<dbReference type="EMBL" id="JBHLXD010000033">
    <property type="protein sequence ID" value="MFC0209916.1"/>
    <property type="molecule type" value="Genomic_DNA"/>
</dbReference>
<dbReference type="SUPFAM" id="SSF64288">
    <property type="entry name" value="Chorismate lyase-like"/>
    <property type="match status" value="1"/>
</dbReference>
<protein>
    <submittedName>
        <fullName evidence="2">GntR family transcriptional regulator</fullName>
    </submittedName>
</protein>
<evidence type="ECO:0000259" key="1">
    <source>
        <dbReference type="SMART" id="SM00866"/>
    </source>
</evidence>
<organism evidence="2 3">
    <name type="scientific">Chelativorans intermedius</name>
    <dbReference type="NCBI Taxonomy" id="515947"/>
    <lineage>
        <taxon>Bacteria</taxon>
        <taxon>Pseudomonadati</taxon>
        <taxon>Pseudomonadota</taxon>
        <taxon>Alphaproteobacteria</taxon>
        <taxon>Hyphomicrobiales</taxon>
        <taxon>Phyllobacteriaceae</taxon>
        <taxon>Chelativorans</taxon>
    </lineage>
</organism>
<dbReference type="Proteomes" id="UP001589755">
    <property type="component" value="Unassembled WGS sequence"/>
</dbReference>
<feature type="non-terminal residue" evidence="2">
    <location>
        <position position="1"/>
    </location>
</feature>
<proteinExistence type="predicted"/>
<reference evidence="2 3" key="1">
    <citation type="submission" date="2024-09" db="EMBL/GenBank/DDBJ databases">
        <authorList>
            <person name="Sun Q."/>
            <person name="Mori K."/>
        </authorList>
    </citation>
    <scope>NUCLEOTIDE SEQUENCE [LARGE SCALE GENOMIC DNA]</scope>
    <source>
        <strain evidence="2 3">CCM 8543</strain>
    </source>
</reference>
<name>A0ABV6DB85_9HYPH</name>
<evidence type="ECO:0000313" key="2">
    <source>
        <dbReference type="EMBL" id="MFC0209916.1"/>
    </source>
</evidence>
<evidence type="ECO:0000313" key="3">
    <source>
        <dbReference type="Proteomes" id="UP001589755"/>
    </source>
</evidence>
<dbReference type="RefSeq" id="WP_378074719.1">
    <property type="nucleotide sequence ID" value="NZ_JBHLXD010000033.1"/>
</dbReference>
<feature type="domain" description="UbiC transcription regulator-associated" evidence="1">
    <location>
        <begin position="42"/>
        <end position="179"/>
    </location>
</feature>
<comment type="caution">
    <text evidence="2">The sequence shown here is derived from an EMBL/GenBank/DDBJ whole genome shotgun (WGS) entry which is preliminary data.</text>
</comment>
<dbReference type="InterPro" id="IPR011663">
    <property type="entry name" value="UTRA"/>
</dbReference>
<dbReference type="Pfam" id="PF07702">
    <property type="entry name" value="UTRA"/>
    <property type="match status" value="1"/>
</dbReference>
<dbReference type="Gene3D" id="3.40.1410.10">
    <property type="entry name" value="Chorismate lyase-like"/>
    <property type="match status" value="1"/>
</dbReference>